<feature type="transmembrane region" description="Helical" evidence="1">
    <location>
        <begin position="191"/>
        <end position="213"/>
    </location>
</feature>
<feature type="transmembrane region" description="Helical" evidence="1">
    <location>
        <begin position="64"/>
        <end position="84"/>
    </location>
</feature>
<feature type="transmembrane region" description="Helical" evidence="1">
    <location>
        <begin position="285"/>
        <end position="306"/>
    </location>
</feature>
<comment type="caution">
    <text evidence="2">The sequence shown here is derived from an EMBL/GenBank/DDBJ whole genome shotgun (WGS) entry which is preliminary data.</text>
</comment>
<proteinExistence type="predicted"/>
<evidence type="ECO:0000313" key="3">
    <source>
        <dbReference type="Proteomes" id="UP000585638"/>
    </source>
</evidence>
<dbReference type="Proteomes" id="UP000585638">
    <property type="component" value="Unassembled WGS sequence"/>
</dbReference>
<name>A0A7W9KSF3_9PSEU</name>
<evidence type="ECO:0000313" key="2">
    <source>
        <dbReference type="EMBL" id="MBB5897558.1"/>
    </source>
</evidence>
<keyword evidence="1" id="KW-1133">Transmembrane helix</keyword>
<feature type="transmembrane region" description="Helical" evidence="1">
    <location>
        <begin position="219"/>
        <end position="239"/>
    </location>
</feature>
<keyword evidence="1" id="KW-0472">Membrane</keyword>
<reference evidence="2 3" key="1">
    <citation type="submission" date="2020-08" db="EMBL/GenBank/DDBJ databases">
        <title>Sequencing the genomes of 1000 actinobacteria strains.</title>
        <authorList>
            <person name="Klenk H.-P."/>
        </authorList>
    </citation>
    <scope>NUCLEOTIDE SEQUENCE [LARGE SCALE GENOMIC DNA]</scope>
    <source>
        <strain evidence="2 3">DSM 43851</strain>
    </source>
</reference>
<dbReference type="AlphaFoldDB" id="A0A7W9KSF3"/>
<feature type="transmembrane region" description="Helical" evidence="1">
    <location>
        <begin position="135"/>
        <end position="154"/>
    </location>
</feature>
<organism evidence="2 3">
    <name type="scientific">Kutzneria kofuensis</name>
    <dbReference type="NCBI Taxonomy" id="103725"/>
    <lineage>
        <taxon>Bacteria</taxon>
        <taxon>Bacillati</taxon>
        <taxon>Actinomycetota</taxon>
        <taxon>Actinomycetes</taxon>
        <taxon>Pseudonocardiales</taxon>
        <taxon>Pseudonocardiaceae</taxon>
        <taxon>Kutzneria</taxon>
    </lineage>
</organism>
<protein>
    <recommendedName>
        <fullName evidence="4">LigA protein</fullName>
    </recommendedName>
</protein>
<accession>A0A7W9KSF3</accession>
<keyword evidence="3" id="KW-1185">Reference proteome</keyword>
<feature type="transmembrane region" description="Helical" evidence="1">
    <location>
        <begin position="160"/>
        <end position="179"/>
    </location>
</feature>
<evidence type="ECO:0000256" key="1">
    <source>
        <dbReference type="SAM" id="Phobius"/>
    </source>
</evidence>
<feature type="transmembrane region" description="Helical" evidence="1">
    <location>
        <begin position="251"/>
        <end position="273"/>
    </location>
</feature>
<keyword evidence="1" id="KW-0812">Transmembrane</keyword>
<evidence type="ECO:0008006" key="4">
    <source>
        <dbReference type="Google" id="ProtNLM"/>
    </source>
</evidence>
<sequence>MTRERHYRRLLALYPRDHRERHGEEMLGVLMAANGGRRDDLDIVRGAAALHLRRMFNMDGGVQLRDVMAVVGLLGPILLLAGAAPDLHEIAWWFTTDGLFVTVPYTQVPDWPAWVAWLVVAVLTLFGVRRPAAAMAWVACAAHLVIISAVRVNYAANHENIGLLLLGVFTAVALTWSAGPARGRELVGRRGIRFAFAGVALSAVLPAITPSLYAVGFRAYQLGPWLASAAFVFGGYLACRRVPDRRTGRHAAFVLALPIISNLVNHVLIGILGPALFWTPVAANALFYGIPVLMVLAGFGILRQVWRSLPS</sequence>
<feature type="transmembrane region" description="Helical" evidence="1">
    <location>
        <begin position="111"/>
        <end position="128"/>
    </location>
</feature>
<dbReference type="EMBL" id="JACHIR010000003">
    <property type="protein sequence ID" value="MBB5897558.1"/>
    <property type="molecule type" value="Genomic_DNA"/>
</dbReference>
<gene>
    <name evidence="2" type="ORF">BJ998_008817</name>
</gene>
<dbReference type="RefSeq" id="WP_184870023.1">
    <property type="nucleotide sequence ID" value="NZ_BAAAWY010000079.1"/>
</dbReference>